<dbReference type="RefSeq" id="WP_063200059.1">
    <property type="nucleotide sequence ID" value="NZ_CAMITG010000003.1"/>
</dbReference>
<dbReference type="InterPro" id="IPR036526">
    <property type="entry name" value="C-N_Hydrolase_sf"/>
</dbReference>
<dbReference type="PANTHER" id="PTHR43674:SF16">
    <property type="entry name" value="CARBON-NITROGEN FAMILY, PUTATIVE (AFU_ORTHOLOGUE AFUA_5G02350)-RELATED"/>
    <property type="match status" value="1"/>
</dbReference>
<evidence type="ECO:0000256" key="1">
    <source>
        <dbReference type="ARBA" id="ARBA00022801"/>
    </source>
</evidence>
<evidence type="ECO:0000313" key="3">
    <source>
        <dbReference type="EMBL" id="QPS21719.1"/>
    </source>
</evidence>
<protein>
    <submittedName>
        <fullName evidence="4">(R)-stereoselective amidase</fullName>
        <ecNumber evidence="4">3.5.1.100</ecNumber>
    </submittedName>
    <submittedName>
        <fullName evidence="3">Nitrilase family protein</fullName>
    </submittedName>
</protein>
<keyword evidence="6" id="KW-1185">Reference proteome</keyword>
<evidence type="ECO:0000259" key="2">
    <source>
        <dbReference type="PROSITE" id="PS50263"/>
    </source>
</evidence>
<reference evidence="3 6" key="2">
    <citation type="submission" date="2020-12" db="EMBL/GenBank/DDBJ databases">
        <title>FDA dAtabase for Regulatory Grade micrObial Sequences (FDA-ARGOS): Supporting development and validation of Infectious Disease Dx tests.</title>
        <authorList>
            <person name="Sproer C."/>
            <person name="Gronow S."/>
            <person name="Severitt S."/>
            <person name="Schroder I."/>
            <person name="Tallon L."/>
            <person name="Sadzewicz L."/>
            <person name="Zhao X."/>
            <person name="Boylan J."/>
            <person name="Ott S."/>
            <person name="Bowen H."/>
            <person name="Vavikolanu K."/>
            <person name="Mehta A."/>
            <person name="Aluvathingal J."/>
            <person name="Nadendla S."/>
            <person name="Lowell S."/>
            <person name="Myers T."/>
            <person name="Yan Y."/>
            <person name="Sichtig H."/>
        </authorList>
    </citation>
    <scope>NUCLEOTIDE SEQUENCE [LARGE SCALE GENOMIC DNA]</scope>
    <source>
        <strain evidence="3 6">FDAARGOS_907</strain>
    </source>
</reference>
<dbReference type="EC" id="3.5.1.100" evidence="4"/>
<dbReference type="AlphaFoldDB" id="A0A2X4U8U3"/>
<dbReference type="Proteomes" id="UP000248897">
    <property type="component" value="Chromosome 1"/>
</dbReference>
<name>A0A2X4U8U3_SERPL</name>
<dbReference type="EMBL" id="CP065673">
    <property type="protein sequence ID" value="QPS21719.1"/>
    <property type="molecule type" value="Genomic_DNA"/>
</dbReference>
<dbReference type="STRING" id="82996.ADP72_03320"/>
<dbReference type="PROSITE" id="PS50263">
    <property type="entry name" value="CN_HYDROLASE"/>
    <property type="match status" value="1"/>
</dbReference>
<dbReference type="CDD" id="cd07585">
    <property type="entry name" value="nitrilase_7"/>
    <property type="match status" value="1"/>
</dbReference>
<feature type="domain" description="CN hydrolase" evidence="2">
    <location>
        <begin position="5"/>
        <end position="279"/>
    </location>
</feature>
<dbReference type="GO" id="GO:0016811">
    <property type="term" value="F:hydrolase activity, acting on carbon-nitrogen (but not peptide) bonds, in linear amides"/>
    <property type="evidence" value="ECO:0007669"/>
    <property type="project" value="TreeGrafter"/>
</dbReference>
<sequence>MTTSLRAATVQFQHRANDKNYNLSVMEGFIARAAAEQIQVLTFPEMCITGYWHVRHLSAGEIGALAEPIADSPSLTRIRPLAERYNMAIGVGLIELGEDGNYYNAYAVCLPDGNLHVHRKLHAFEHEAIASGDSFTVFDTPWGVRMGVLICWDNNLVENVRATTLLGADVLLAPHQTGGTHSRSPHGMKPIPLALWQQRAENPQAIEAAFRGEHGRGWLMRWLPARAHDNGLFILFSNGVGRDDDEVRTGNAMILDPYGRILAETWAAEDQMVIADLDLSLIPLSTGRRWIHGRRPALYDILTEPQGYERDARSARFSSQPAQKLGK</sequence>
<evidence type="ECO:0000313" key="5">
    <source>
        <dbReference type="Proteomes" id="UP000248897"/>
    </source>
</evidence>
<gene>
    <name evidence="4" type="primary">ramA_2</name>
    <name evidence="3" type="ORF">I6G64_04685</name>
    <name evidence="4" type="ORF">NCTC12961_01868</name>
</gene>
<keyword evidence="1 4" id="KW-0378">Hydrolase</keyword>
<accession>A0A2X4U8U3</accession>
<dbReference type="EMBL" id="LS483469">
    <property type="protein sequence ID" value="SQI35603.1"/>
    <property type="molecule type" value="Genomic_DNA"/>
</dbReference>
<dbReference type="SUPFAM" id="SSF56317">
    <property type="entry name" value="Carbon-nitrogen hydrolase"/>
    <property type="match status" value="1"/>
</dbReference>
<dbReference type="Pfam" id="PF00795">
    <property type="entry name" value="CN_hydrolase"/>
    <property type="match status" value="1"/>
</dbReference>
<proteinExistence type="predicted"/>
<dbReference type="Proteomes" id="UP000594967">
    <property type="component" value="Chromosome"/>
</dbReference>
<evidence type="ECO:0000313" key="6">
    <source>
        <dbReference type="Proteomes" id="UP000594967"/>
    </source>
</evidence>
<dbReference type="InterPro" id="IPR003010">
    <property type="entry name" value="C-N_Hydrolase"/>
</dbReference>
<dbReference type="Gene3D" id="3.60.110.10">
    <property type="entry name" value="Carbon-nitrogen hydrolase"/>
    <property type="match status" value="1"/>
</dbReference>
<dbReference type="PANTHER" id="PTHR43674">
    <property type="entry name" value="NITRILASE C965.09-RELATED"/>
    <property type="match status" value="1"/>
</dbReference>
<evidence type="ECO:0000313" key="4">
    <source>
        <dbReference type="EMBL" id="SQI35603.1"/>
    </source>
</evidence>
<organism evidence="4 5">
    <name type="scientific">Serratia plymuthica</name>
    <dbReference type="NCBI Taxonomy" id="82996"/>
    <lineage>
        <taxon>Bacteria</taxon>
        <taxon>Pseudomonadati</taxon>
        <taxon>Pseudomonadota</taxon>
        <taxon>Gammaproteobacteria</taxon>
        <taxon>Enterobacterales</taxon>
        <taxon>Yersiniaceae</taxon>
        <taxon>Serratia</taxon>
    </lineage>
</organism>
<dbReference type="InterPro" id="IPR050345">
    <property type="entry name" value="Aliph_Amidase/BUP"/>
</dbReference>
<reference evidence="4 5" key="1">
    <citation type="submission" date="2018-06" db="EMBL/GenBank/DDBJ databases">
        <authorList>
            <consortium name="Pathogen Informatics"/>
            <person name="Doyle S."/>
        </authorList>
    </citation>
    <scope>NUCLEOTIDE SEQUENCE [LARGE SCALE GENOMIC DNA]</scope>
    <source>
        <strain evidence="4 5">NCTC12961</strain>
    </source>
</reference>